<evidence type="ECO:0000313" key="3">
    <source>
        <dbReference type="Proteomes" id="UP001299409"/>
    </source>
</evidence>
<dbReference type="EMBL" id="JAJBMB010000002">
    <property type="protein sequence ID" value="MCB5445269.1"/>
    <property type="molecule type" value="Genomic_DNA"/>
</dbReference>
<dbReference type="Proteomes" id="UP001299409">
    <property type="component" value="Unassembled WGS sequence"/>
</dbReference>
<dbReference type="RefSeq" id="WP_024047765.1">
    <property type="nucleotide sequence ID" value="NZ_CACRUE010000031.1"/>
</dbReference>
<proteinExistence type="predicted"/>
<reference evidence="2" key="1">
    <citation type="submission" date="2019-11" db="EMBL/GenBank/DDBJ databases">
        <authorList>
            <person name="Feng L."/>
        </authorList>
    </citation>
    <scope>NUCLEOTIDE SEQUENCE</scope>
    <source>
        <strain evidence="2">IbartlettiiLFYP30</strain>
    </source>
</reference>
<accession>A0A6N3D2U0</accession>
<organism evidence="2">
    <name type="scientific">Intestinibacter bartlettii</name>
    <dbReference type="NCBI Taxonomy" id="261299"/>
    <lineage>
        <taxon>Bacteria</taxon>
        <taxon>Bacillati</taxon>
        <taxon>Bacillota</taxon>
        <taxon>Clostridia</taxon>
        <taxon>Peptostreptococcales</taxon>
        <taxon>Peptostreptococcaceae</taxon>
        <taxon>Intestinibacter</taxon>
    </lineage>
</organism>
<name>A0A6N3D2U0_9FIRM</name>
<dbReference type="EMBL" id="CACRUE010000031">
    <property type="protein sequence ID" value="VYU22562.1"/>
    <property type="molecule type" value="Genomic_DNA"/>
</dbReference>
<sequence>MGYDYAYQGGSYYSCVNNDIVLKRINEFKNIELNEFGLFDNEKNSRVYRTKKNIS</sequence>
<dbReference type="AlphaFoldDB" id="A0A6N3D2U0"/>
<keyword evidence="3" id="KW-1185">Reference proteome</keyword>
<evidence type="ECO:0000313" key="1">
    <source>
        <dbReference type="EMBL" id="MCB5445269.1"/>
    </source>
</evidence>
<gene>
    <name evidence="2" type="ORF">IBLFYP30_02064</name>
    <name evidence="1" type="ORF">LIP50_03525</name>
</gene>
<reference evidence="1 3" key="2">
    <citation type="submission" date="2021-10" db="EMBL/GenBank/DDBJ databases">
        <title>Collection of gut derived symbiotic bacterial strains cultured from healthy donors.</title>
        <authorList>
            <person name="Lin H."/>
            <person name="Littmann E."/>
            <person name="Claire K."/>
            <person name="Pamer E."/>
        </authorList>
    </citation>
    <scope>NUCLEOTIDE SEQUENCE [LARGE SCALE GENOMIC DNA]</scope>
    <source>
        <strain evidence="1 3">MSK.17.68</strain>
    </source>
</reference>
<evidence type="ECO:0000313" key="2">
    <source>
        <dbReference type="EMBL" id="VYU22562.1"/>
    </source>
</evidence>
<protein>
    <submittedName>
        <fullName evidence="2">Uncharacterized protein</fullName>
    </submittedName>
</protein>